<dbReference type="Proteomes" id="UP001230188">
    <property type="component" value="Unassembled WGS sequence"/>
</dbReference>
<protein>
    <submittedName>
        <fullName evidence="1">Uncharacterized protein</fullName>
    </submittedName>
</protein>
<accession>A0AAD7UPA0</accession>
<dbReference type="GO" id="GO:0005743">
    <property type="term" value="C:mitochondrial inner membrane"/>
    <property type="evidence" value="ECO:0007669"/>
    <property type="project" value="TreeGrafter"/>
</dbReference>
<dbReference type="AlphaFoldDB" id="A0AAD7UPA0"/>
<evidence type="ECO:0000313" key="1">
    <source>
        <dbReference type="EMBL" id="KAJ8612249.1"/>
    </source>
</evidence>
<sequence>MARRLKIVVMPLWRRHWALHAKVVEPVSTKPSGGLGRVQNVIWERSAAQYQALKKAKPGTFRDLLRRVAERVVDQASPEESLLGALAPRSSSIQVVFPASLSAKLVRRRLRLVSRHGQRHRCWSLIWGVATPLLFPLVLSPVSNIPIFYAAWRCYAHHKAATGANVLRDVPLELAPSPELDDLARRAWSDAPVDPSSTDALEGLDGLANSLDRKLRWLRLRGDLPSLSDNRAASSSS</sequence>
<comment type="caution">
    <text evidence="1">The sequence shown here is derived from an EMBL/GenBank/DDBJ whole genome shotgun (WGS) entry which is preliminary data.</text>
</comment>
<dbReference type="EMBL" id="JAQMWT010000055">
    <property type="protein sequence ID" value="KAJ8612249.1"/>
    <property type="molecule type" value="Genomic_DNA"/>
</dbReference>
<keyword evidence="2" id="KW-1185">Reference proteome</keyword>
<name>A0AAD7UPA0_9STRA</name>
<gene>
    <name evidence="1" type="ORF">CTAYLR_002892</name>
</gene>
<proteinExistence type="predicted"/>
<evidence type="ECO:0000313" key="2">
    <source>
        <dbReference type="Proteomes" id="UP001230188"/>
    </source>
</evidence>
<dbReference type="GO" id="GO:0006813">
    <property type="term" value="P:potassium ion transport"/>
    <property type="evidence" value="ECO:0007669"/>
    <property type="project" value="TreeGrafter"/>
</dbReference>
<reference evidence="1" key="1">
    <citation type="submission" date="2023-01" db="EMBL/GenBank/DDBJ databases">
        <title>Metagenome sequencing of chrysophaentin producing Chrysophaeum taylorii.</title>
        <authorList>
            <person name="Davison J."/>
            <person name="Bewley C."/>
        </authorList>
    </citation>
    <scope>NUCLEOTIDE SEQUENCE</scope>
    <source>
        <strain evidence="1">NIES-1699</strain>
    </source>
</reference>
<dbReference type="PANTHER" id="PTHR28062">
    <property type="entry name" value="K+-H+ EXCHANGE-LIKE PROTEIN"/>
    <property type="match status" value="1"/>
</dbReference>
<organism evidence="1 2">
    <name type="scientific">Chrysophaeum taylorii</name>
    <dbReference type="NCBI Taxonomy" id="2483200"/>
    <lineage>
        <taxon>Eukaryota</taxon>
        <taxon>Sar</taxon>
        <taxon>Stramenopiles</taxon>
        <taxon>Ochrophyta</taxon>
        <taxon>Pelagophyceae</taxon>
        <taxon>Pelagomonadales</taxon>
        <taxon>Pelagomonadaceae</taxon>
        <taxon>Chrysophaeum</taxon>
    </lineage>
</organism>
<dbReference type="PANTHER" id="PTHR28062:SF1">
    <property type="entry name" value="TRANSMEMBRANE PROTEIN"/>
    <property type="match status" value="1"/>
</dbReference>
<dbReference type="InterPro" id="IPR018786">
    <property type="entry name" value="Mit_KHE1"/>
</dbReference>
<dbReference type="GO" id="GO:1902600">
    <property type="term" value="P:proton transmembrane transport"/>
    <property type="evidence" value="ECO:0007669"/>
    <property type="project" value="TreeGrafter"/>
</dbReference>
<dbReference type="Pfam" id="PF10173">
    <property type="entry name" value="Mit_KHE1"/>
    <property type="match status" value="1"/>
</dbReference>